<dbReference type="AlphaFoldDB" id="A0A8K0WX38"/>
<evidence type="ECO:0000313" key="3">
    <source>
        <dbReference type="Proteomes" id="UP000813444"/>
    </source>
</evidence>
<dbReference type="Proteomes" id="UP000813444">
    <property type="component" value="Unassembled WGS sequence"/>
</dbReference>
<feature type="region of interest" description="Disordered" evidence="1">
    <location>
        <begin position="1"/>
        <end position="28"/>
    </location>
</feature>
<proteinExistence type="predicted"/>
<organism evidence="2 3">
    <name type="scientific">Stachybotrys elegans</name>
    <dbReference type="NCBI Taxonomy" id="80388"/>
    <lineage>
        <taxon>Eukaryota</taxon>
        <taxon>Fungi</taxon>
        <taxon>Dikarya</taxon>
        <taxon>Ascomycota</taxon>
        <taxon>Pezizomycotina</taxon>
        <taxon>Sordariomycetes</taxon>
        <taxon>Hypocreomycetidae</taxon>
        <taxon>Hypocreales</taxon>
        <taxon>Stachybotryaceae</taxon>
        <taxon>Stachybotrys</taxon>
    </lineage>
</organism>
<evidence type="ECO:0000256" key="1">
    <source>
        <dbReference type="SAM" id="MobiDB-lite"/>
    </source>
</evidence>
<reference evidence="2" key="1">
    <citation type="journal article" date="2021" name="Nat. Commun.">
        <title>Genetic determinants of endophytism in the Arabidopsis root mycobiome.</title>
        <authorList>
            <person name="Mesny F."/>
            <person name="Miyauchi S."/>
            <person name="Thiergart T."/>
            <person name="Pickel B."/>
            <person name="Atanasova L."/>
            <person name="Karlsson M."/>
            <person name="Huettel B."/>
            <person name="Barry K.W."/>
            <person name="Haridas S."/>
            <person name="Chen C."/>
            <person name="Bauer D."/>
            <person name="Andreopoulos W."/>
            <person name="Pangilinan J."/>
            <person name="LaButti K."/>
            <person name="Riley R."/>
            <person name="Lipzen A."/>
            <person name="Clum A."/>
            <person name="Drula E."/>
            <person name="Henrissat B."/>
            <person name="Kohler A."/>
            <person name="Grigoriev I.V."/>
            <person name="Martin F.M."/>
            <person name="Hacquard S."/>
        </authorList>
    </citation>
    <scope>NUCLEOTIDE SEQUENCE</scope>
    <source>
        <strain evidence="2">MPI-CAGE-CH-0235</strain>
    </source>
</reference>
<gene>
    <name evidence="2" type="ORF">B0I35DRAFT_422919</name>
</gene>
<accession>A0A8K0WX38</accession>
<sequence>MANCYQSSIAYAASGEPPPPKRLRPHNSLRPSLDLCLDKHLGSIPSTYNVLVAFHLR</sequence>
<name>A0A8K0WX38_9HYPO</name>
<evidence type="ECO:0000313" key="2">
    <source>
        <dbReference type="EMBL" id="KAH7326509.1"/>
    </source>
</evidence>
<protein>
    <submittedName>
        <fullName evidence="2">Uncharacterized protein</fullName>
    </submittedName>
</protein>
<dbReference type="EMBL" id="JAGPNK010000002">
    <property type="protein sequence ID" value="KAH7326509.1"/>
    <property type="molecule type" value="Genomic_DNA"/>
</dbReference>
<keyword evidence="3" id="KW-1185">Reference proteome</keyword>
<comment type="caution">
    <text evidence="2">The sequence shown here is derived from an EMBL/GenBank/DDBJ whole genome shotgun (WGS) entry which is preliminary data.</text>
</comment>